<evidence type="ECO:0000256" key="7">
    <source>
        <dbReference type="ARBA" id="ARBA00024284"/>
    </source>
</evidence>
<comment type="similarity">
    <text evidence="2">Belongs to the cysteine dioxygenase family.</text>
</comment>
<dbReference type="CDD" id="cd20289">
    <property type="entry name" value="cupin_ADO"/>
    <property type="match status" value="1"/>
</dbReference>
<proteinExistence type="inferred from homology"/>
<evidence type="ECO:0000256" key="3">
    <source>
        <dbReference type="ARBA" id="ARBA00013133"/>
    </source>
</evidence>
<keyword evidence="10" id="KW-1185">Reference proteome</keyword>
<dbReference type="Gene3D" id="2.60.120.10">
    <property type="entry name" value="Jelly Rolls"/>
    <property type="match status" value="1"/>
</dbReference>
<feature type="region of interest" description="Disordered" evidence="8">
    <location>
        <begin position="284"/>
        <end position="310"/>
    </location>
</feature>
<reference evidence="9 10" key="1">
    <citation type="submission" date="2024-02" db="EMBL/GenBank/DDBJ databases">
        <title>High-quality chromosome-scale genome assembly of Pensacola bahiagrass (Paspalum notatum Flugge var. saurae).</title>
        <authorList>
            <person name="Vega J.M."/>
            <person name="Podio M."/>
            <person name="Orjuela J."/>
            <person name="Siena L.A."/>
            <person name="Pessino S.C."/>
            <person name="Combes M.C."/>
            <person name="Mariac C."/>
            <person name="Albertini E."/>
            <person name="Pupilli F."/>
            <person name="Ortiz J.P.A."/>
            <person name="Leblanc O."/>
        </authorList>
    </citation>
    <scope>NUCLEOTIDE SEQUENCE [LARGE SCALE GENOMIC DNA]</scope>
    <source>
        <strain evidence="9">R1</strain>
        <tissue evidence="9">Leaf</tissue>
    </source>
</reference>
<dbReference type="EMBL" id="CP144746">
    <property type="protein sequence ID" value="WVZ59979.1"/>
    <property type="molecule type" value="Genomic_DNA"/>
</dbReference>
<sequence>MPPNEKETDPDPSAGCRLGAPTYMLMAAVEGSGGGGAAAVKRRRDASTRRRSGGGGGGVSVRKRRVQHRQVDAPTAPPLQRLLAACRRAFRGPGTVPAPDDVALIRGILDKMGADDVHLRAVAKAATASGLQTLRTRPVITRTTIYECANFSIVIFLLPPGAVIPLHNHPGMTVFSKPLHGSLHVTSYDWVLPQQHRQGDDDATWSSSSTTTGGDGDPPRKRRLAKVVLDADLRAPCDALVLFPESGGNMHRFAAATPCAVLDVLGPPYSAGDRDCTYYQDLPCSSRQDDHAGNEDGGGGSGGRDEQQRRVVWLQETDKPKTLEMYEVPYRGPPIV</sequence>
<dbReference type="GO" id="GO:0017172">
    <property type="term" value="F:cysteine dioxygenase activity"/>
    <property type="evidence" value="ECO:0007669"/>
    <property type="project" value="UniProtKB-EC"/>
</dbReference>
<organism evidence="9 10">
    <name type="scientific">Paspalum notatum var. saurae</name>
    <dbReference type="NCBI Taxonomy" id="547442"/>
    <lineage>
        <taxon>Eukaryota</taxon>
        <taxon>Viridiplantae</taxon>
        <taxon>Streptophyta</taxon>
        <taxon>Embryophyta</taxon>
        <taxon>Tracheophyta</taxon>
        <taxon>Spermatophyta</taxon>
        <taxon>Magnoliopsida</taxon>
        <taxon>Liliopsida</taxon>
        <taxon>Poales</taxon>
        <taxon>Poaceae</taxon>
        <taxon>PACMAD clade</taxon>
        <taxon>Panicoideae</taxon>
        <taxon>Andropogonodae</taxon>
        <taxon>Paspaleae</taxon>
        <taxon>Paspalinae</taxon>
        <taxon>Paspalum</taxon>
    </lineage>
</organism>
<keyword evidence="4" id="KW-0479">Metal-binding</keyword>
<name>A0AAQ3SU68_PASNO</name>
<dbReference type="InterPro" id="IPR012864">
    <property type="entry name" value="PCO/ADO"/>
</dbReference>
<comment type="cofactor">
    <cofactor evidence="1">
        <name>Fe(2+)</name>
        <dbReference type="ChEBI" id="CHEBI:29033"/>
    </cofactor>
</comment>
<dbReference type="PANTHER" id="PTHR22966">
    <property type="entry name" value="2-AMINOETHANETHIOL DIOXYGENASE"/>
    <property type="match status" value="1"/>
</dbReference>
<dbReference type="EC" id="1.13.11.20" evidence="3"/>
<evidence type="ECO:0000313" key="9">
    <source>
        <dbReference type="EMBL" id="WVZ59979.1"/>
    </source>
</evidence>
<keyword evidence="5" id="KW-0560">Oxidoreductase</keyword>
<dbReference type="Proteomes" id="UP001341281">
    <property type="component" value="Chromosome 02"/>
</dbReference>
<evidence type="ECO:0000256" key="6">
    <source>
        <dbReference type="ARBA" id="ARBA00023004"/>
    </source>
</evidence>
<dbReference type="SUPFAM" id="SSF51182">
    <property type="entry name" value="RmlC-like cupins"/>
    <property type="match status" value="1"/>
</dbReference>
<dbReference type="InterPro" id="IPR014710">
    <property type="entry name" value="RmlC-like_jellyroll"/>
</dbReference>
<dbReference type="AlphaFoldDB" id="A0AAQ3SU68"/>
<feature type="compositionally biased region" description="Basic residues" evidence="8">
    <location>
        <begin position="40"/>
        <end position="52"/>
    </location>
</feature>
<feature type="region of interest" description="Disordered" evidence="8">
    <location>
        <begin position="31"/>
        <end position="72"/>
    </location>
</feature>
<dbReference type="InterPro" id="IPR011051">
    <property type="entry name" value="RmlC_Cupin_sf"/>
</dbReference>
<dbReference type="Pfam" id="PF07847">
    <property type="entry name" value="PCO_ADO"/>
    <property type="match status" value="1"/>
</dbReference>
<feature type="region of interest" description="Disordered" evidence="8">
    <location>
        <begin position="199"/>
        <end position="221"/>
    </location>
</feature>
<dbReference type="PANTHER" id="PTHR22966:SF63">
    <property type="entry name" value="CYSTEINE DIOXYGENASE"/>
    <property type="match status" value="1"/>
</dbReference>
<evidence type="ECO:0000256" key="4">
    <source>
        <dbReference type="ARBA" id="ARBA00022723"/>
    </source>
</evidence>
<evidence type="ECO:0000256" key="5">
    <source>
        <dbReference type="ARBA" id="ARBA00023002"/>
    </source>
</evidence>
<evidence type="ECO:0000256" key="1">
    <source>
        <dbReference type="ARBA" id="ARBA00001954"/>
    </source>
</evidence>
<keyword evidence="6" id="KW-0408">Iron</keyword>
<comment type="catalytic activity">
    <reaction evidence="7">
        <text>L-cysteine + O2 = 3-sulfino-L-alanine + H(+)</text>
        <dbReference type="Rhea" id="RHEA:20441"/>
        <dbReference type="ChEBI" id="CHEBI:15378"/>
        <dbReference type="ChEBI" id="CHEBI:15379"/>
        <dbReference type="ChEBI" id="CHEBI:35235"/>
        <dbReference type="ChEBI" id="CHEBI:61085"/>
        <dbReference type="EC" id="1.13.11.20"/>
    </reaction>
    <physiologicalReaction direction="left-to-right" evidence="7">
        <dbReference type="Rhea" id="RHEA:20442"/>
    </physiologicalReaction>
</comment>
<protein>
    <recommendedName>
        <fullName evidence="3">cysteine dioxygenase</fullName>
        <ecNumber evidence="3">1.13.11.20</ecNumber>
    </recommendedName>
</protein>
<accession>A0AAQ3SU68</accession>
<evidence type="ECO:0000256" key="2">
    <source>
        <dbReference type="ARBA" id="ARBA00006622"/>
    </source>
</evidence>
<gene>
    <name evidence="9" type="ORF">U9M48_010057</name>
</gene>
<evidence type="ECO:0000256" key="8">
    <source>
        <dbReference type="SAM" id="MobiDB-lite"/>
    </source>
</evidence>
<dbReference type="GO" id="GO:0046872">
    <property type="term" value="F:metal ion binding"/>
    <property type="evidence" value="ECO:0007669"/>
    <property type="project" value="UniProtKB-KW"/>
</dbReference>
<dbReference type="GO" id="GO:0070483">
    <property type="term" value="P:detection of hypoxia"/>
    <property type="evidence" value="ECO:0007669"/>
    <property type="project" value="UniProtKB-ARBA"/>
</dbReference>
<evidence type="ECO:0000313" key="10">
    <source>
        <dbReference type="Proteomes" id="UP001341281"/>
    </source>
</evidence>